<dbReference type="GO" id="GO:0006310">
    <property type="term" value="P:DNA recombination"/>
    <property type="evidence" value="ECO:0007669"/>
    <property type="project" value="InterPro"/>
</dbReference>
<dbReference type="PROSITE" id="PS51192">
    <property type="entry name" value="HELICASE_ATP_BIND_1"/>
    <property type="match status" value="1"/>
</dbReference>
<evidence type="ECO:0000256" key="10">
    <source>
        <dbReference type="ARBA" id="ARBA00023235"/>
    </source>
</evidence>
<dbReference type="GO" id="GO:1990077">
    <property type="term" value="C:primosome complex"/>
    <property type="evidence" value="ECO:0007669"/>
    <property type="project" value="UniProtKB-UniRule"/>
</dbReference>
<comment type="caution">
    <text evidence="15">The sequence shown here is derived from an EMBL/GenBank/DDBJ whole genome shotgun (WGS) entry which is preliminary data.</text>
</comment>
<keyword evidence="16" id="KW-1185">Reference proteome</keyword>
<dbReference type="SUPFAM" id="SSF52540">
    <property type="entry name" value="P-loop containing nucleoside triphosphate hydrolases"/>
    <property type="match status" value="2"/>
</dbReference>
<dbReference type="SMART" id="SM00490">
    <property type="entry name" value="HELICc"/>
    <property type="match status" value="1"/>
</dbReference>
<keyword evidence="7 12" id="KW-0862">Zinc</keyword>
<evidence type="ECO:0000256" key="7">
    <source>
        <dbReference type="ARBA" id="ARBA00022833"/>
    </source>
</evidence>
<dbReference type="PANTHER" id="PTHR30580">
    <property type="entry name" value="PRIMOSOMAL PROTEIN N"/>
    <property type="match status" value="1"/>
</dbReference>
<dbReference type="OrthoDB" id="9759544at2"/>
<dbReference type="InterPro" id="IPR005259">
    <property type="entry name" value="PriA"/>
</dbReference>
<name>A0A326U2C2_THEHA</name>
<evidence type="ECO:0000256" key="8">
    <source>
        <dbReference type="ARBA" id="ARBA00022840"/>
    </source>
</evidence>
<dbReference type="Gene3D" id="3.40.1440.60">
    <property type="entry name" value="PriA, 3(prime) DNA-binding domain"/>
    <property type="match status" value="1"/>
</dbReference>
<evidence type="ECO:0000259" key="14">
    <source>
        <dbReference type="PROSITE" id="PS51194"/>
    </source>
</evidence>
<comment type="catalytic activity">
    <reaction evidence="12">
        <text>Couples ATP hydrolysis with the unwinding of duplex DNA by translocating in the 3'-5' direction.</text>
        <dbReference type="EC" id="5.6.2.4"/>
    </reaction>
</comment>
<dbReference type="CDD" id="cd18804">
    <property type="entry name" value="SF2_C_priA"/>
    <property type="match status" value="1"/>
</dbReference>
<dbReference type="Pfam" id="PF17764">
    <property type="entry name" value="PriA_3primeBD"/>
    <property type="match status" value="1"/>
</dbReference>
<gene>
    <name evidence="12" type="primary">priA</name>
    <name evidence="15" type="ORF">EI42_04572</name>
</gene>
<evidence type="ECO:0000256" key="11">
    <source>
        <dbReference type="ARBA" id="ARBA00048988"/>
    </source>
</evidence>
<keyword evidence="5 12" id="KW-0378">Hydrolase</keyword>
<dbReference type="GO" id="GO:0006269">
    <property type="term" value="P:DNA replication, synthesis of primer"/>
    <property type="evidence" value="ECO:0007669"/>
    <property type="project" value="UniProtKB-KW"/>
</dbReference>
<dbReference type="CDD" id="cd17929">
    <property type="entry name" value="DEXHc_priA"/>
    <property type="match status" value="1"/>
</dbReference>
<comment type="similarity">
    <text evidence="12">Belongs to the helicase family. PriA subfamily.</text>
</comment>
<feature type="binding site" evidence="12">
    <location>
        <position position="625"/>
    </location>
    <ligand>
        <name>Zn(2+)</name>
        <dbReference type="ChEBI" id="CHEBI:29105"/>
        <label>1</label>
    </ligand>
</feature>
<dbReference type="InterPro" id="IPR001650">
    <property type="entry name" value="Helicase_C-like"/>
</dbReference>
<dbReference type="GO" id="GO:0008270">
    <property type="term" value="F:zinc ion binding"/>
    <property type="evidence" value="ECO:0007669"/>
    <property type="project" value="UniProtKB-UniRule"/>
</dbReference>
<dbReference type="GO" id="GO:0005524">
    <property type="term" value="F:ATP binding"/>
    <property type="evidence" value="ECO:0007669"/>
    <property type="project" value="UniProtKB-UniRule"/>
</dbReference>
<evidence type="ECO:0000256" key="6">
    <source>
        <dbReference type="ARBA" id="ARBA00022806"/>
    </source>
</evidence>
<organism evidence="15 16">
    <name type="scientific">Thermosporothrix hazakensis</name>
    <dbReference type="NCBI Taxonomy" id="644383"/>
    <lineage>
        <taxon>Bacteria</taxon>
        <taxon>Bacillati</taxon>
        <taxon>Chloroflexota</taxon>
        <taxon>Ktedonobacteria</taxon>
        <taxon>Ktedonobacterales</taxon>
        <taxon>Thermosporotrichaceae</taxon>
        <taxon>Thermosporothrix</taxon>
    </lineage>
</organism>
<dbReference type="HAMAP" id="MF_00983">
    <property type="entry name" value="PriA"/>
    <property type="match status" value="1"/>
</dbReference>
<dbReference type="InterPro" id="IPR042115">
    <property type="entry name" value="PriA_3primeBD_sf"/>
</dbReference>
<dbReference type="Pfam" id="PF00270">
    <property type="entry name" value="DEAD"/>
    <property type="match status" value="1"/>
</dbReference>
<dbReference type="GO" id="GO:0043138">
    <property type="term" value="F:3'-5' DNA helicase activity"/>
    <property type="evidence" value="ECO:0007669"/>
    <property type="project" value="UniProtKB-EC"/>
</dbReference>
<keyword evidence="4 12" id="KW-0547">Nucleotide-binding</keyword>
<dbReference type="PANTHER" id="PTHR30580:SF0">
    <property type="entry name" value="PRIMOSOMAL PROTEIN N"/>
    <property type="match status" value="1"/>
</dbReference>
<dbReference type="InterPro" id="IPR027417">
    <property type="entry name" value="P-loop_NTPase"/>
</dbReference>
<evidence type="ECO:0000256" key="4">
    <source>
        <dbReference type="ARBA" id="ARBA00022741"/>
    </source>
</evidence>
<feature type="domain" description="Helicase ATP-binding" evidence="13">
    <location>
        <begin position="354"/>
        <end position="521"/>
    </location>
</feature>
<dbReference type="RefSeq" id="WP_111324888.1">
    <property type="nucleotide sequence ID" value="NZ_BIFX01000001.1"/>
</dbReference>
<keyword evidence="1 12" id="KW-0639">Primosome</keyword>
<comment type="catalytic activity">
    <reaction evidence="11 12">
        <text>ATP + H2O = ADP + phosphate + H(+)</text>
        <dbReference type="Rhea" id="RHEA:13065"/>
        <dbReference type="ChEBI" id="CHEBI:15377"/>
        <dbReference type="ChEBI" id="CHEBI:15378"/>
        <dbReference type="ChEBI" id="CHEBI:30616"/>
        <dbReference type="ChEBI" id="CHEBI:43474"/>
        <dbReference type="ChEBI" id="CHEBI:456216"/>
        <dbReference type="EC" id="5.6.2.4"/>
    </reaction>
</comment>
<comment type="cofactor">
    <cofactor evidence="12">
        <name>Zn(2+)</name>
        <dbReference type="ChEBI" id="CHEBI:29105"/>
    </cofactor>
    <text evidence="12">Binds 2 zinc ions per subunit.</text>
</comment>
<feature type="binding site" evidence="12">
    <location>
        <position position="622"/>
    </location>
    <ligand>
        <name>Zn(2+)</name>
        <dbReference type="ChEBI" id="CHEBI:29105"/>
        <label>1</label>
    </ligand>
</feature>
<feature type="binding site" evidence="12">
    <location>
        <position position="594"/>
    </location>
    <ligand>
        <name>Zn(2+)</name>
        <dbReference type="ChEBI" id="CHEBI:29105"/>
        <label>2</label>
    </ligand>
</feature>
<dbReference type="GO" id="GO:0006270">
    <property type="term" value="P:DNA replication initiation"/>
    <property type="evidence" value="ECO:0007669"/>
    <property type="project" value="TreeGrafter"/>
</dbReference>
<keyword evidence="3 12" id="KW-0479">Metal-binding</keyword>
<reference evidence="15 16" key="1">
    <citation type="submission" date="2018-06" db="EMBL/GenBank/DDBJ databases">
        <title>Genomic Encyclopedia of Archaeal and Bacterial Type Strains, Phase II (KMG-II): from individual species to whole genera.</title>
        <authorList>
            <person name="Goeker M."/>
        </authorList>
    </citation>
    <scope>NUCLEOTIDE SEQUENCE [LARGE SCALE GENOMIC DNA]</scope>
    <source>
        <strain evidence="15 16">ATCC BAA-1881</strain>
    </source>
</reference>
<proteinExistence type="inferred from homology"/>
<dbReference type="InterPro" id="IPR014001">
    <property type="entry name" value="Helicase_ATP-bd"/>
</dbReference>
<dbReference type="GO" id="GO:0003677">
    <property type="term" value="F:DNA binding"/>
    <property type="evidence" value="ECO:0007669"/>
    <property type="project" value="UniProtKB-UniRule"/>
</dbReference>
<protein>
    <recommendedName>
        <fullName evidence="12">Replication restart protein PriA</fullName>
    </recommendedName>
    <alternativeName>
        <fullName evidence="12">ATP-dependent DNA helicase PriA</fullName>
        <ecNumber evidence="12">5.6.2.4</ecNumber>
    </alternativeName>
    <alternativeName>
        <fullName evidence="12">DNA 3'-5' helicase PriA</fullName>
    </alternativeName>
</protein>
<dbReference type="FunFam" id="3.40.50.300:FF:000489">
    <property type="entry name" value="Primosome assembly protein PriA"/>
    <property type="match status" value="1"/>
</dbReference>
<evidence type="ECO:0000313" key="16">
    <source>
        <dbReference type="Proteomes" id="UP000248806"/>
    </source>
</evidence>
<evidence type="ECO:0000256" key="1">
    <source>
        <dbReference type="ARBA" id="ARBA00022515"/>
    </source>
</evidence>
<keyword evidence="10 12" id="KW-0413">Isomerase</keyword>
<dbReference type="NCBIfam" id="TIGR00595">
    <property type="entry name" value="priA"/>
    <property type="match status" value="1"/>
</dbReference>
<dbReference type="InterPro" id="IPR040498">
    <property type="entry name" value="PriA_CRR"/>
</dbReference>
<dbReference type="Proteomes" id="UP000248806">
    <property type="component" value="Unassembled WGS sequence"/>
</dbReference>
<keyword evidence="2 12" id="KW-0235">DNA replication</keyword>
<dbReference type="SMART" id="SM00487">
    <property type="entry name" value="DEXDc"/>
    <property type="match status" value="1"/>
</dbReference>
<feature type="domain" description="Helicase C-terminal" evidence="14">
    <location>
        <begin position="617"/>
        <end position="771"/>
    </location>
</feature>
<accession>A0A326U2C2</accession>
<evidence type="ECO:0000313" key="15">
    <source>
        <dbReference type="EMBL" id="PZW24690.1"/>
    </source>
</evidence>
<dbReference type="Gene3D" id="3.40.50.300">
    <property type="entry name" value="P-loop containing nucleotide triphosphate hydrolases"/>
    <property type="match status" value="2"/>
</dbReference>
<evidence type="ECO:0000256" key="12">
    <source>
        <dbReference type="HAMAP-Rule" id="MF_00983"/>
    </source>
</evidence>
<dbReference type="AlphaFoldDB" id="A0A326U2C2"/>
<dbReference type="Pfam" id="PF18319">
    <property type="entry name" value="Zn_ribbon_PriA"/>
    <property type="match status" value="1"/>
</dbReference>
<dbReference type="GO" id="GO:0016887">
    <property type="term" value="F:ATP hydrolysis activity"/>
    <property type="evidence" value="ECO:0007669"/>
    <property type="project" value="RHEA"/>
</dbReference>
<feature type="binding site" evidence="12">
    <location>
        <position position="585"/>
    </location>
    <ligand>
        <name>Zn(2+)</name>
        <dbReference type="ChEBI" id="CHEBI:29105"/>
        <label>1</label>
    </ligand>
</feature>
<dbReference type="EMBL" id="QKUF01000021">
    <property type="protein sequence ID" value="PZW24690.1"/>
    <property type="molecule type" value="Genomic_DNA"/>
</dbReference>
<keyword evidence="8 12" id="KW-0067">ATP-binding</keyword>
<dbReference type="EC" id="5.6.2.4" evidence="12"/>
<comment type="subunit">
    <text evidence="12">Component of the replication restart primosome.</text>
</comment>
<evidence type="ECO:0000256" key="2">
    <source>
        <dbReference type="ARBA" id="ARBA00022705"/>
    </source>
</evidence>
<feature type="binding site" evidence="12">
    <location>
        <position position="612"/>
    </location>
    <ligand>
        <name>Zn(2+)</name>
        <dbReference type="ChEBI" id="CHEBI:29105"/>
        <label>2</label>
    </ligand>
</feature>
<feature type="binding site" evidence="12">
    <location>
        <position position="582"/>
    </location>
    <ligand>
        <name>Zn(2+)</name>
        <dbReference type="ChEBI" id="CHEBI:29105"/>
        <label>1</label>
    </ligand>
</feature>
<dbReference type="InterPro" id="IPR041222">
    <property type="entry name" value="PriA_3primeBD"/>
</dbReference>
<feature type="binding site" evidence="12">
    <location>
        <position position="591"/>
    </location>
    <ligand>
        <name>Zn(2+)</name>
        <dbReference type="ChEBI" id="CHEBI:29105"/>
        <label>2</label>
    </ligand>
</feature>
<feature type="binding site" evidence="12">
    <location>
        <position position="609"/>
    </location>
    <ligand>
        <name>Zn(2+)</name>
        <dbReference type="ChEBI" id="CHEBI:29105"/>
        <label>2</label>
    </ligand>
</feature>
<evidence type="ECO:0000259" key="13">
    <source>
        <dbReference type="PROSITE" id="PS51192"/>
    </source>
</evidence>
<dbReference type="GO" id="GO:0006302">
    <property type="term" value="P:double-strand break repair"/>
    <property type="evidence" value="ECO:0007669"/>
    <property type="project" value="InterPro"/>
</dbReference>
<keyword evidence="9 12" id="KW-0238">DNA-binding</keyword>
<evidence type="ECO:0000256" key="9">
    <source>
        <dbReference type="ARBA" id="ARBA00023125"/>
    </source>
</evidence>
<sequence length="868" mass="97003">MLAAIVPSAARWTIEQPLLTYQVPVELEAALQPGQLVAAPYGERLVEGIVWALLDDSEGPVLDDEDEPEGVRAFELRPIHSLLDPEPVLLPHQRALAEWIAEYYVTPLALVAWMMLSPGLVRRSQFVLRLSNDLEPGETTDQASLRLRALLGLLQEEGAIEEKRLTKLLGPTQAQKLIREIRENPFIVREPSLSGPKVKPRMKRVVTLIARGEQLLEWREEREAKVRQALQQPASSLAPAGVSPWSKTGIAAGEALPKLDANTVAAQRQLAALDLLQQSINRNNPWTPYTLCQATGLTAGQLRSMEKEGIVKIEKIAIRRDPLLGQVIPLSSPLQLTDEQQAALNRILAAAARGEEGEVPTPILLHGITGSGKTEIYLQALASLVARGKRGIVLVPEIALTTQAVQRVAARFPGRIAIMHSELSTGERHEEWQRIRSGAVDIVIGSRSALFAPVPDLGIIIIDEEHEAAYKQSSTKPTYHAREAALRLGEILHIPVVLGSATPSVESFYRAEQGVYELVSLKGRIGATLPPVEIVDLRNELRAGHTSIISRRLQEELRTVLERKQQAILFLNRRGAASFVLCRDCGYVALCNRCDIPLTYHATEQILLCHYCGLQMNMLHFCPSCHSAGIRYFGLGTEKVQETIQRLFPEARLLRWDRDTARNRHAHAELLERFARRDADILIGTQMIAKGLDLPGVTLVGVVSADIALNVPDYSASERAFTLLTQVAGRAGRGSEPGTVIIQTFNPQHFCIETASRHDYHEFYAAEREVRRRFAYPPFRQFAKFTYAHRKRSRCQHEALRLQAQITEWIRLLNMNDTDIVGPAPAFPERVKEKYRWQMLLRGPDLHRLLRVIDAPDWEIDIDPLSAM</sequence>
<comment type="function">
    <text evidence="12">Initiates the restart of stalled replication forks, which reloads the replicative helicase on sites other than the origin of replication. Recognizes and binds to abandoned replication forks and remodels them to uncover a helicase loading site. Promotes assembly of the primosome at these replication forks.</text>
</comment>
<dbReference type="InterPro" id="IPR011545">
    <property type="entry name" value="DEAD/DEAH_box_helicase_dom"/>
</dbReference>
<evidence type="ECO:0000256" key="5">
    <source>
        <dbReference type="ARBA" id="ARBA00022801"/>
    </source>
</evidence>
<dbReference type="Pfam" id="PF00271">
    <property type="entry name" value="Helicase_C"/>
    <property type="match status" value="1"/>
</dbReference>
<keyword evidence="6 12" id="KW-0347">Helicase</keyword>
<dbReference type="Pfam" id="PF18074">
    <property type="entry name" value="PriA_C"/>
    <property type="match status" value="1"/>
</dbReference>
<dbReference type="PROSITE" id="PS51194">
    <property type="entry name" value="HELICASE_CTER"/>
    <property type="match status" value="1"/>
</dbReference>
<dbReference type="InterPro" id="IPR041236">
    <property type="entry name" value="PriA_C"/>
</dbReference>
<evidence type="ECO:0000256" key="3">
    <source>
        <dbReference type="ARBA" id="ARBA00022723"/>
    </source>
</evidence>